<keyword evidence="2" id="KW-0378">Hydrolase</keyword>
<gene>
    <name evidence="2" type="ORF">LEA_15712</name>
</gene>
<evidence type="ECO:0000313" key="2">
    <source>
        <dbReference type="EMBL" id="EKC54746.1"/>
    </source>
</evidence>
<dbReference type="InterPro" id="IPR016193">
    <property type="entry name" value="Cytidine_deaminase-like"/>
</dbReference>
<reference evidence="2" key="1">
    <citation type="journal article" date="2013" name="Environ. Microbiol.">
        <title>Microbiota from the distal guts of lean and obese adolescents exhibit partial functional redundancy besides clear differences in community structure.</title>
        <authorList>
            <person name="Ferrer M."/>
            <person name="Ruiz A."/>
            <person name="Lanza F."/>
            <person name="Haange S.B."/>
            <person name="Oberbach A."/>
            <person name="Till H."/>
            <person name="Bargiela R."/>
            <person name="Campoy C."/>
            <person name="Segura M.T."/>
            <person name="Richter M."/>
            <person name="von Bergen M."/>
            <person name="Seifert J."/>
            <person name="Suarez A."/>
        </authorList>
    </citation>
    <scope>NUCLEOTIDE SEQUENCE</scope>
</reference>
<feature type="non-terminal residue" evidence="2">
    <location>
        <position position="173"/>
    </location>
</feature>
<evidence type="ECO:0000259" key="1">
    <source>
        <dbReference type="PROSITE" id="PS51747"/>
    </source>
</evidence>
<dbReference type="GO" id="GO:0047711">
    <property type="term" value="F:blasticidin-S deaminase activity"/>
    <property type="evidence" value="ECO:0007669"/>
    <property type="project" value="UniProtKB-EC"/>
</dbReference>
<name>K1T5R6_9ZZZZ</name>
<sequence>RLGTGRGRTPFRFDVPAGAECRLEKLGGMEVTHCTIHPDTTVEDLRWLGQAVEEGRRCTPSPSCYCVGAVVVTADGRSFTGYTHETSATHHAEQEAIRKAVDAGADLRGASMFSSMEPCSKRASEPESCTQLLLRHGFARAVFALFEPDCFVCCRGALTLREGGLDVRVYPEL</sequence>
<proteinExistence type="predicted"/>
<feature type="domain" description="CMP/dCMP-type deaminase" evidence="1">
    <location>
        <begin position="42"/>
        <end position="167"/>
    </location>
</feature>
<dbReference type="AlphaFoldDB" id="K1T5R6"/>
<dbReference type="Pfam" id="PF00383">
    <property type="entry name" value="dCMP_cyt_deam_1"/>
    <property type="match status" value="1"/>
</dbReference>
<dbReference type="PROSITE" id="PS51747">
    <property type="entry name" value="CYT_DCMP_DEAMINASES_2"/>
    <property type="match status" value="1"/>
</dbReference>
<organism evidence="2">
    <name type="scientific">human gut metagenome</name>
    <dbReference type="NCBI Taxonomy" id="408170"/>
    <lineage>
        <taxon>unclassified sequences</taxon>
        <taxon>metagenomes</taxon>
        <taxon>organismal metagenomes</taxon>
    </lineage>
</organism>
<comment type="caution">
    <text evidence="2">The sequence shown here is derived from an EMBL/GenBank/DDBJ whole genome shotgun (WGS) entry which is preliminary data.</text>
</comment>
<protein>
    <submittedName>
        <fullName evidence="2">CMP/dCMP deaminase zinc-binding protein</fullName>
        <ecNumber evidence="2">3.5.4.23</ecNumber>
    </submittedName>
</protein>
<dbReference type="SUPFAM" id="SSF53927">
    <property type="entry name" value="Cytidine deaminase-like"/>
    <property type="match status" value="1"/>
</dbReference>
<dbReference type="InterPro" id="IPR002125">
    <property type="entry name" value="CMP_dCMP_dom"/>
</dbReference>
<accession>K1T5R6</accession>
<dbReference type="EMBL" id="AJWY01010726">
    <property type="protein sequence ID" value="EKC54746.1"/>
    <property type="molecule type" value="Genomic_DNA"/>
</dbReference>
<feature type="non-terminal residue" evidence="2">
    <location>
        <position position="1"/>
    </location>
</feature>
<dbReference type="Gene3D" id="3.40.140.10">
    <property type="entry name" value="Cytidine Deaminase, domain 2"/>
    <property type="match status" value="1"/>
</dbReference>
<dbReference type="EC" id="3.5.4.23" evidence="2"/>